<keyword evidence="1" id="KW-0472">Membrane</keyword>
<dbReference type="AlphaFoldDB" id="A0A6G0ZFD8"/>
<keyword evidence="1" id="KW-0812">Transmembrane</keyword>
<proteinExistence type="predicted"/>
<keyword evidence="3" id="KW-1185">Reference proteome</keyword>
<gene>
    <name evidence="2" type="ORF">FWK35_00010668</name>
</gene>
<name>A0A6G0ZFD8_APHCR</name>
<dbReference type="EMBL" id="VUJU01000541">
    <property type="protein sequence ID" value="KAF0769747.1"/>
    <property type="molecule type" value="Genomic_DNA"/>
</dbReference>
<organism evidence="2 3">
    <name type="scientific">Aphis craccivora</name>
    <name type="common">Cowpea aphid</name>
    <dbReference type="NCBI Taxonomy" id="307492"/>
    <lineage>
        <taxon>Eukaryota</taxon>
        <taxon>Metazoa</taxon>
        <taxon>Ecdysozoa</taxon>
        <taxon>Arthropoda</taxon>
        <taxon>Hexapoda</taxon>
        <taxon>Insecta</taxon>
        <taxon>Pterygota</taxon>
        <taxon>Neoptera</taxon>
        <taxon>Paraneoptera</taxon>
        <taxon>Hemiptera</taxon>
        <taxon>Sternorrhyncha</taxon>
        <taxon>Aphidomorpha</taxon>
        <taxon>Aphidoidea</taxon>
        <taxon>Aphididae</taxon>
        <taxon>Aphidini</taxon>
        <taxon>Aphis</taxon>
        <taxon>Aphis</taxon>
    </lineage>
</organism>
<evidence type="ECO:0000313" key="3">
    <source>
        <dbReference type="Proteomes" id="UP000478052"/>
    </source>
</evidence>
<feature type="transmembrane region" description="Helical" evidence="1">
    <location>
        <begin position="121"/>
        <end position="149"/>
    </location>
</feature>
<dbReference type="Proteomes" id="UP000478052">
    <property type="component" value="Unassembled WGS sequence"/>
</dbReference>
<protein>
    <submittedName>
        <fullName evidence="2">Uncharacterized protein</fullName>
    </submittedName>
</protein>
<evidence type="ECO:0000256" key="1">
    <source>
        <dbReference type="SAM" id="Phobius"/>
    </source>
</evidence>
<feature type="transmembrane region" description="Helical" evidence="1">
    <location>
        <begin position="91"/>
        <end position="115"/>
    </location>
</feature>
<comment type="caution">
    <text evidence="2">The sequence shown here is derived from an EMBL/GenBank/DDBJ whole genome shotgun (WGS) entry which is preliminary data.</text>
</comment>
<sequence>MPITKNNLKDDLLETGKPKSSTININRCRSSTIYGEGNPVAADVEMSECSPSVVPLQIEENVLLRNMTANRGMIYQFSVWYSKQFTMPLSYLIGIPLGWLLLGTFQYFVCIVILGDSFLDPWYFTCAWIVEVISTLPVIMIITIIKCLYVQVEILEHCEKVTWIGFTFLLFQGLAIIILLLPMFRSFSQHFRHDNNWKKHRTIQVHFETTNQRQTIHNDNNIELQELNYHPIFRNKS</sequence>
<keyword evidence="1" id="KW-1133">Transmembrane helix</keyword>
<dbReference type="OrthoDB" id="6599152at2759"/>
<reference evidence="2 3" key="1">
    <citation type="submission" date="2019-08" db="EMBL/GenBank/DDBJ databases">
        <title>Whole genome of Aphis craccivora.</title>
        <authorList>
            <person name="Voronova N.V."/>
            <person name="Shulinski R.S."/>
            <person name="Bandarenka Y.V."/>
            <person name="Zhorov D.G."/>
            <person name="Warner D."/>
        </authorList>
    </citation>
    <scope>NUCLEOTIDE SEQUENCE [LARGE SCALE GENOMIC DNA]</scope>
    <source>
        <strain evidence="2">180601</strain>
        <tissue evidence="2">Whole Body</tissue>
    </source>
</reference>
<evidence type="ECO:0000313" key="2">
    <source>
        <dbReference type="EMBL" id="KAF0769747.1"/>
    </source>
</evidence>
<accession>A0A6G0ZFD8</accession>
<feature type="transmembrane region" description="Helical" evidence="1">
    <location>
        <begin position="161"/>
        <end position="184"/>
    </location>
</feature>